<protein>
    <submittedName>
        <fullName evidence="1">Uncharacterized protein</fullName>
    </submittedName>
</protein>
<dbReference type="Gramene" id="ERN19018">
    <property type="protein sequence ID" value="ERN19018"/>
    <property type="gene ID" value="AMTR_s00061p00050550"/>
</dbReference>
<evidence type="ECO:0000313" key="1">
    <source>
        <dbReference type="EMBL" id="ERN19018.1"/>
    </source>
</evidence>
<gene>
    <name evidence="1" type="ORF">AMTR_s00061p00050550</name>
</gene>
<keyword evidence="2" id="KW-1185">Reference proteome</keyword>
<dbReference type="EMBL" id="KI392075">
    <property type="protein sequence ID" value="ERN19018.1"/>
    <property type="molecule type" value="Genomic_DNA"/>
</dbReference>
<dbReference type="Proteomes" id="UP000017836">
    <property type="component" value="Unassembled WGS sequence"/>
</dbReference>
<organism evidence="1 2">
    <name type="scientific">Amborella trichopoda</name>
    <dbReference type="NCBI Taxonomy" id="13333"/>
    <lineage>
        <taxon>Eukaryota</taxon>
        <taxon>Viridiplantae</taxon>
        <taxon>Streptophyta</taxon>
        <taxon>Embryophyta</taxon>
        <taxon>Tracheophyta</taxon>
        <taxon>Spermatophyta</taxon>
        <taxon>Magnoliopsida</taxon>
        <taxon>Amborellales</taxon>
        <taxon>Amborellaceae</taxon>
        <taxon>Amborella</taxon>
    </lineage>
</organism>
<reference evidence="2" key="1">
    <citation type="journal article" date="2013" name="Science">
        <title>The Amborella genome and the evolution of flowering plants.</title>
        <authorList>
            <consortium name="Amborella Genome Project"/>
        </authorList>
    </citation>
    <scope>NUCLEOTIDE SEQUENCE [LARGE SCALE GENOMIC DNA]</scope>
</reference>
<sequence length="115" mass="13197">MKFQHFARTIAPQSLSGVSVCLIAIASVRWAGPDVSTWTCASQLASYCTDWQAFNLHVALPGVPAYHHRRDERERSSEKESYPVRKLETDIIVFRKLECSRNSFKREIERDPVCL</sequence>
<name>U5DF46_AMBTC</name>
<accession>U5DF46</accession>
<dbReference type="HOGENOM" id="CLU_2112161_0_0_1"/>
<evidence type="ECO:0000313" key="2">
    <source>
        <dbReference type="Proteomes" id="UP000017836"/>
    </source>
</evidence>
<dbReference type="AlphaFoldDB" id="U5DF46"/>
<proteinExistence type="predicted"/>